<dbReference type="SMART" id="SM00388">
    <property type="entry name" value="HisKA"/>
    <property type="match status" value="1"/>
</dbReference>
<protein>
    <recommendedName>
        <fullName evidence="3">histidine kinase</fullName>
        <ecNumber evidence="3">2.7.13.3</ecNumber>
    </recommendedName>
</protein>
<dbReference type="SMART" id="SM00304">
    <property type="entry name" value="HAMP"/>
    <property type="match status" value="1"/>
</dbReference>
<dbReference type="Pfam" id="PF00672">
    <property type="entry name" value="HAMP"/>
    <property type="match status" value="1"/>
</dbReference>
<keyword evidence="11" id="KW-0472">Membrane</keyword>
<proteinExistence type="predicted"/>
<evidence type="ECO:0000256" key="10">
    <source>
        <dbReference type="SAM" id="MobiDB-lite"/>
    </source>
</evidence>
<dbReference type="InterPro" id="IPR036097">
    <property type="entry name" value="HisK_dim/P_sf"/>
</dbReference>
<evidence type="ECO:0000259" key="12">
    <source>
        <dbReference type="PROSITE" id="PS50109"/>
    </source>
</evidence>
<evidence type="ECO:0000256" key="3">
    <source>
        <dbReference type="ARBA" id="ARBA00012438"/>
    </source>
</evidence>
<dbReference type="PANTHER" id="PTHR45436">
    <property type="entry name" value="SENSOR HISTIDINE KINASE YKOH"/>
    <property type="match status" value="1"/>
</dbReference>
<keyword evidence="4" id="KW-0597">Phosphoprotein</keyword>
<keyword evidence="7 14" id="KW-0418">Kinase</keyword>
<evidence type="ECO:0000259" key="13">
    <source>
        <dbReference type="PROSITE" id="PS50885"/>
    </source>
</evidence>
<dbReference type="Gene3D" id="6.10.340.10">
    <property type="match status" value="1"/>
</dbReference>
<dbReference type="RefSeq" id="WP_098246952.1">
    <property type="nucleotide sequence ID" value="NZ_CP022685.1"/>
</dbReference>
<evidence type="ECO:0000256" key="5">
    <source>
        <dbReference type="ARBA" id="ARBA00022679"/>
    </source>
</evidence>
<dbReference type="Gene3D" id="1.10.287.130">
    <property type="match status" value="1"/>
</dbReference>
<dbReference type="InterPro" id="IPR050428">
    <property type="entry name" value="TCS_sensor_his_kinase"/>
</dbReference>
<dbReference type="Pfam" id="PF00512">
    <property type="entry name" value="HisKA"/>
    <property type="match status" value="1"/>
</dbReference>
<dbReference type="CDD" id="cd06225">
    <property type="entry name" value="HAMP"/>
    <property type="match status" value="1"/>
</dbReference>
<dbReference type="PROSITE" id="PS50109">
    <property type="entry name" value="HIS_KIN"/>
    <property type="match status" value="1"/>
</dbReference>
<evidence type="ECO:0000313" key="14">
    <source>
        <dbReference type="EMBL" id="ATL33129.1"/>
    </source>
</evidence>
<dbReference type="EC" id="2.7.13.3" evidence="3"/>
<evidence type="ECO:0000256" key="4">
    <source>
        <dbReference type="ARBA" id="ARBA00022553"/>
    </source>
</evidence>
<accession>A0A291QN40</accession>
<dbReference type="GO" id="GO:0000155">
    <property type="term" value="F:phosphorelay sensor kinase activity"/>
    <property type="evidence" value="ECO:0007669"/>
    <property type="project" value="InterPro"/>
</dbReference>
<keyword evidence="6 11" id="KW-0812">Transmembrane</keyword>
<reference evidence="14 15" key="1">
    <citation type="submission" date="2017-08" db="EMBL/GenBank/DDBJ databases">
        <title>Complete Genome Sequence of Streptomyces formicae KY5, the formicamycin producer.</title>
        <authorList>
            <person name="Holmes N.A."/>
            <person name="Devine R."/>
            <person name="Qin Z."/>
            <person name="Seipke R.F."/>
            <person name="Wilkinson B."/>
            <person name="Hutchings M.I."/>
        </authorList>
    </citation>
    <scope>NUCLEOTIDE SEQUENCE [LARGE SCALE GENOMIC DNA]</scope>
    <source>
        <strain evidence="14 15">KY5</strain>
    </source>
</reference>
<dbReference type="PANTHER" id="PTHR45436:SF5">
    <property type="entry name" value="SENSOR HISTIDINE KINASE TRCS"/>
    <property type="match status" value="1"/>
</dbReference>
<evidence type="ECO:0000256" key="8">
    <source>
        <dbReference type="ARBA" id="ARBA00022989"/>
    </source>
</evidence>
<comment type="subcellular location">
    <subcellularLocation>
        <location evidence="2">Cell membrane</location>
    </subcellularLocation>
</comment>
<evidence type="ECO:0000256" key="7">
    <source>
        <dbReference type="ARBA" id="ARBA00022777"/>
    </source>
</evidence>
<name>A0A291QN40_9ACTN</name>
<organism evidence="14 15">
    <name type="scientific">Streptomyces formicae</name>
    <dbReference type="NCBI Taxonomy" id="1616117"/>
    <lineage>
        <taxon>Bacteria</taxon>
        <taxon>Bacillati</taxon>
        <taxon>Actinomycetota</taxon>
        <taxon>Actinomycetes</taxon>
        <taxon>Kitasatosporales</taxon>
        <taxon>Streptomycetaceae</taxon>
        <taxon>Streptomyces</taxon>
    </lineage>
</organism>
<evidence type="ECO:0000256" key="1">
    <source>
        <dbReference type="ARBA" id="ARBA00000085"/>
    </source>
</evidence>
<feature type="transmembrane region" description="Helical" evidence="11">
    <location>
        <begin position="13"/>
        <end position="32"/>
    </location>
</feature>
<dbReference type="InterPro" id="IPR003660">
    <property type="entry name" value="HAMP_dom"/>
</dbReference>
<dbReference type="InterPro" id="IPR003661">
    <property type="entry name" value="HisK_dim/P_dom"/>
</dbReference>
<evidence type="ECO:0000256" key="6">
    <source>
        <dbReference type="ARBA" id="ARBA00022692"/>
    </source>
</evidence>
<dbReference type="Gene3D" id="3.30.565.10">
    <property type="entry name" value="Histidine kinase-like ATPase, C-terminal domain"/>
    <property type="match status" value="1"/>
</dbReference>
<sequence length="442" mass="47412">MGFLNPRALRWKIAALTAAACCAVATVIGLLVHQATQDHGQRAGRDRAVTQLHAAEQEYARTGERPAAADLMTRDEVPGPLAQDLAGLGRSGDYALWYDEKPPNWYWMWAAVPVGDKVLVVRTDMSAEVRGLQLLDRSIVKAVLAALAVVVPLAALATEPINRRLRHGARTARRIADGDLDARIGRRGRARDEITEMSTAMDVMATTLQQRLESERRFTADVAHELRTPLMGLVTAASLLPDHDEAADLVRTQVGTLRGLTEDLLEISRLDAGVEHARLDEVPLGELVTDVVRRLGGVDEVSARDADIVRTDPRRVERVVTNLITNAQRHGAAPVQVSVTGARIAVRDHGSGFPADILDHGPQRFRTEAAERGRGHGLGLTIALGQAAVLGARLTFANAPDGGAIATLELGHSPISEATGEPAGEPTGDSIGELNHGTRIND</sequence>
<evidence type="ECO:0000256" key="2">
    <source>
        <dbReference type="ARBA" id="ARBA00004236"/>
    </source>
</evidence>
<dbReference type="CDD" id="cd00082">
    <property type="entry name" value="HisKA"/>
    <property type="match status" value="1"/>
</dbReference>
<keyword evidence="15" id="KW-1185">Reference proteome</keyword>
<keyword evidence="8 11" id="KW-1133">Transmembrane helix</keyword>
<dbReference type="SUPFAM" id="SSF158472">
    <property type="entry name" value="HAMP domain-like"/>
    <property type="match status" value="1"/>
</dbReference>
<dbReference type="AlphaFoldDB" id="A0A291QN40"/>
<keyword evidence="5" id="KW-0808">Transferase</keyword>
<dbReference type="InterPro" id="IPR003594">
    <property type="entry name" value="HATPase_dom"/>
</dbReference>
<dbReference type="GO" id="GO:0005886">
    <property type="term" value="C:plasma membrane"/>
    <property type="evidence" value="ECO:0007669"/>
    <property type="project" value="UniProtKB-SubCell"/>
</dbReference>
<dbReference type="EMBL" id="CP022685">
    <property type="protein sequence ID" value="ATL33129.1"/>
    <property type="molecule type" value="Genomic_DNA"/>
</dbReference>
<dbReference type="Proteomes" id="UP000221011">
    <property type="component" value="Chromosome"/>
</dbReference>
<dbReference type="InterPro" id="IPR005467">
    <property type="entry name" value="His_kinase_dom"/>
</dbReference>
<evidence type="ECO:0000313" key="15">
    <source>
        <dbReference type="Proteomes" id="UP000221011"/>
    </source>
</evidence>
<feature type="domain" description="Histidine kinase" evidence="12">
    <location>
        <begin position="221"/>
        <end position="414"/>
    </location>
</feature>
<feature type="region of interest" description="Disordered" evidence="10">
    <location>
        <begin position="416"/>
        <end position="442"/>
    </location>
</feature>
<keyword evidence="9" id="KW-0902">Two-component regulatory system</keyword>
<dbReference type="Pfam" id="PF02518">
    <property type="entry name" value="HATPase_c"/>
    <property type="match status" value="1"/>
</dbReference>
<evidence type="ECO:0000256" key="9">
    <source>
        <dbReference type="ARBA" id="ARBA00023012"/>
    </source>
</evidence>
<dbReference type="SUPFAM" id="SSF47384">
    <property type="entry name" value="Homodimeric domain of signal transducing histidine kinase"/>
    <property type="match status" value="1"/>
</dbReference>
<feature type="domain" description="HAMP" evidence="13">
    <location>
        <begin position="159"/>
        <end position="213"/>
    </location>
</feature>
<evidence type="ECO:0000256" key="11">
    <source>
        <dbReference type="SAM" id="Phobius"/>
    </source>
</evidence>
<dbReference type="KEGG" id="sfk:KY5_8111c"/>
<gene>
    <name evidence="14" type="ORF">KY5_8111c</name>
</gene>
<dbReference type="SUPFAM" id="SSF55874">
    <property type="entry name" value="ATPase domain of HSP90 chaperone/DNA topoisomerase II/histidine kinase"/>
    <property type="match status" value="1"/>
</dbReference>
<dbReference type="PROSITE" id="PS50885">
    <property type="entry name" value="HAMP"/>
    <property type="match status" value="1"/>
</dbReference>
<comment type="catalytic activity">
    <reaction evidence="1">
        <text>ATP + protein L-histidine = ADP + protein N-phospho-L-histidine.</text>
        <dbReference type="EC" id="2.7.13.3"/>
    </reaction>
</comment>
<dbReference type="InterPro" id="IPR036890">
    <property type="entry name" value="HATPase_C_sf"/>
</dbReference>
<dbReference type="SMART" id="SM00387">
    <property type="entry name" value="HATPase_c"/>
    <property type="match status" value="1"/>
</dbReference>